<proteinExistence type="inferred from homology"/>
<dbReference type="Proteomes" id="UP000321827">
    <property type="component" value="Unassembled WGS sequence"/>
</dbReference>
<comment type="cofactor">
    <cofactor evidence="1">
        <name>thiamine diphosphate</name>
        <dbReference type="ChEBI" id="CHEBI:58937"/>
    </cofactor>
</comment>
<dbReference type="PANTHER" id="PTHR47514">
    <property type="entry name" value="TRANSKETOLASE N-TERMINAL SECTION-RELATED"/>
    <property type="match status" value="1"/>
</dbReference>
<keyword evidence="3" id="KW-0786">Thiamine pyrophosphate</keyword>
<dbReference type="SUPFAM" id="SSF52518">
    <property type="entry name" value="Thiamin diphosphate-binding fold (THDP-binding)"/>
    <property type="match status" value="1"/>
</dbReference>
<sequence length="302" mass="32925">MSWPQEAKRVADGIRRRVTAFTLKNGGGYLSQACSSAEILATLYTRVMNLGPSVAPPVPPPFGGVPGKNPDYTTGAGYNGPHEPERDRFFISPVHYALVLYATLVETGRMAEEGLEMFNQDGGTVEMIGAEHSPGHELMAGSLGQALSQVIGIALGRRRKGETGRNFAFMSDGEFMIGQTWEAMETLSFYKLDSVIAYVDANGQSADGRIDEVMGIEPLKERLEAFGAVAVEVDGHDVEALAAAAETPHEGRPLVVVARTNPYCGVEVLSERAPRFHYIRFAGPEEKEALERFYVRKWGGRE</sequence>
<evidence type="ECO:0000256" key="3">
    <source>
        <dbReference type="ARBA" id="ARBA00023052"/>
    </source>
</evidence>
<dbReference type="RefSeq" id="WP_147147113.1">
    <property type="nucleotide sequence ID" value="NZ_BJXN01000008.1"/>
</dbReference>
<dbReference type="Gene3D" id="3.40.50.970">
    <property type="match status" value="1"/>
</dbReference>
<dbReference type="Pfam" id="PF00456">
    <property type="entry name" value="Transketolase_N"/>
    <property type="match status" value="1"/>
</dbReference>
<dbReference type="PANTHER" id="PTHR47514:SF1">
    <property type="entry name" value="TRANSKETOLASE N-TERMINAL SECTION-RELATED"/>
    <property type="match status" value="1"/>
</dbReference>
<feature type="domain" description="Transketolase N-terminal" evidence="4">
    <location>
        <begin position="81"/>
        <end position="260"/>
    </location>
</feature>
<dbReference type="OrthoDB" id="8732661at2"/>
<dbReference type="InterPro" id="IPR005474">
    <property type="entry name" value="Transketolase_N"/>
</dbReference>
<accession>A0A511RLE3</accession>
<evidence type="ECO:0000313" key="5">
    <source>
        <dbReference type="EMBL" id="GEM89877.1"/>
    </source>
</evidence>
<evidence type="ECO:0000313" key="6">
    <source>
        <dbReference type="Proteomes" id="UP000321827"/>
    </source>
</evidence>
<reference evidence="5 6" key="1">
    <citation type="submission" date="2019-07" db="EMBL/GenBank/DDBJ databases">
        <title>Whole genome shotgun sequence of Oceanithermus desulfurans NBRC 100063.</title>
        <authorList>
            <person name="Hosoyama A."/>
            <person name="Uohara A."/>
            <person name="Ohji S."/>
            <person name="Ichikawa N."/>
        </authorList>
    </citation>
    <scope>NUCLEOTIDE SEQUENCE [LARGE SCALE GENOMIC DNA]</scope>
    <source>
        <strain evidence="5 6">NBRC 100063</strain>
    </source>
</reference>
<dbReference type="InterPro" id="IPR029061">
    <property type="entry name" value="THDP-binding"/>
</dbReference>
<protein>
    <submittedName>
        <fullName evidence="5">Transketolase</fullName>
    </submittedName>
</protein>
<evidence type="ECO:0000256" key="1">
    <source>
        <dbReference type="ARBA" id="ARBA00001964"/>
    </source>
</evidence>
<comment type="caution">
    <text evidence="5">The sequence shown here is derived from an EMBL/GenBank/DDBJ whole genome shotgun (WGS) entry which is preliminary data.</text>
</comment>
<comment type="similarity">
    <text evidence="2">Belongs to the transketolase family.</text>
</comment>
<evidence type="ECO:0000259" key="4">
    <source>
        <dbReference type="Pfam" id="PF00456"/>
    </source>
</evidence>
<evidence type="ECO:0000256" key="2">
    <source>
        <dbReference type="ARBA" id="ARBA00007131"/>
    </source>
</evidence>
<name>A0A511RLE3_9DEIN</name>
<gene>
    <name evidence="5" type="ORF">ODE01S_13110</name>
</gene>
<dbReference type="EMBL" id="BJXN01000008">
    <property type="protein sequence ID" value="GEM89877.1"/>
    <property type="molecule type" value="Genomic_DNA"/>
</dbReference>
<dbReference type="AlphaFoldDB" id="A0A511RLE3"/>
<organism evidence="5 6">
    <name type="scientific">Oceanithermus desulfurans NBRC 100063</name>
    <dbReference type="NCBI Taxonomy" id="1227550"/>
    <lineage>
        <taxon>Bacteria</taxon>
        <taxon>Thermotogati</taxon>
        <taxon>Deinococcota</taxon>
        <taxon>Deinococci</taxon>
        <taxon>Thermales</taxon>
        <taxon>Thermaceae</taxon>
        <taxon>Oceanithermus</taxon>
    </lineage>
</organism>